<dbReference type="KEGG" id="vg:18266239"/>
<organism evidence="1 2">
    <name type="scientific">Pithovirus sibericum</name>
    <dbReference type="NCBI Taxonomy" id="1450746"/>
    <lineage>
        <taxon>Viruses</taxon>
        <taxon>Pithoviruses</taxon>
        <taxon>Orthopithovirinae</taxon>
        <taxon>Alphapithovirus</taxon>
        <taxon>Alphapithovirus sibericum</taxon>
    </lineage>
</organism>
<gene>
    <name evidence="1" type="ORF">pv_211</name>
</gene>
<accession>W5S4T8</accession>
<evidence type="ECO:0000313" key="1">
    <source>
        <dbReference type="EMBL" id="AHH01778.1"/>
    </source>
</evidence>
<dbReference type="EMBL" id="KF740664">
    <property type="protein sequence ID" value="AHH01778.1"/>
    <property type="molecule type" value="Genomic_DNA"/>
</dbReference>
<keyword evidence="2" id="KW-1185">Reference proteome</keyword>
<reference evidence="1 2" key="1">
    <citation type="journal article" date="2014" name="Proc. Natl. Acad. Sci. U.S.A.">
        <title>Thirty-thousand-year-old distant relative of giant icosahedral DNA viruses with a pandoravirus morphology.</title>
        <authorList>
            <person name="Legendre M."/>
            <person name="Bartoli J."/>
            <person name="Shmakova L."/>
            <person name="Jeudy S."/>
            <person name="Labadie K."/>
            <person name="Adrait A."/>
            <person name="Lescot M."/>
            <person name="Poirot O."/>
            <person name="Bertaux L."/>
            <person name="Bruley C."/>
            <person name="Coute Y."/>
            <person name="Rivkina E."/>
            <person name="Abergel C."/>
            <person name="Claverie J.M."/>
        </authorList>
    </citation>
    <scope>NUCLEOTIDE SEQUENCE [LARGE SCALE GENOMIC DNA]</scope>
    <source>
        <strain evidence="1">P1084-T</strain>
    </source>
</reference>
<dbReference type="GeneID" id="18266239"/>
<name>W5S4T8_9VIRU</name>
<sequence length="193" mass="22941">MIYRPYFPSLVDLAGLKVLFLAKSDAKWFREVATKLPSEVLQRMLDDRKRKFVTFSISFLTDRGQKVRSFSFGKRLSMKQVCCFDLRFSSRLSQFRGCFEISAEFKDKFILRIPKHHSCLPVIVSDDIECSKEKNKYYSFEIEKELLFSPLSFSFRSSKLWEVFFNFPDRTFDLELEKKNCCQDCFLILDDEE</sequence>
<dbReference type="Proteomes" id="UP000202176">
    <property type="component" value="Segment"/>
</dbReference>
<dbReference type="RefSeq" id="YP_009001113.1">
    <property type="nucleotide sequence ID" value="NC_023423.1"/>
</dbReference>
<protein>
    <submittedName>
        <fullName evidence="1">Uncharacterized protein</fullName>
    </submittedName>
</protein>
<evidence type="ECO:0000313" key="2">
    <source>
        <dbReference type="Proteomes" id="UP000202176"/>
    </source>
</evidence>
<proteinExistence type="predicted"/>